<gene>
    <name evidence="1" type="ORF">HNQ69_001433</name>
</gene>
<proteinExistence type="predicted"/>
<comment type="caution">
    <text evidence="1">The sequence shown here is derived from an EMBL/GenBank/DDBJ whole genome shotgun (WGS) entry which is preliminary data.</text>
</comment>
<dbReference type="EMBL" id="JACHIM010000007">
    <property type="protein sequence ID" value="MBB5074296.1"/>
    <property type="molecule type" value="Genomic_DNA"/>
</dbReference>
<accession>A0A840NNI7</accession>
<reference evidence="1 2" key="1">
    <citation type="submission" date="2020-08" db="EMBL/GenBank/DDBJ databases">
        <title>Genomic Encyclopedia of Type Strains, Phase IV (KMG-IV): sequencing the most valuable type-strain genomes for metagenomic binning, comparative biology and taxonomic classification.</title>
        <authorList>
            <person name="Goeker M."/>
        </authorList>
    </citation>
    <scope>NUCLEOTIDE SEQUENCE [LARGE SCALE GENOMIC DNA]</scope>
    <source>
        <strain evidence="1 2">DSM 28538</strain>
    </source>
</reference>
<evidence type="ECO:0000313" key="2">
    <source>
        <dbReference type="Proteomes" id="UP000561417"/>
    </source>
</evidence>
<organism evidence="1 2">
    <name type="scientific">Bartonella callosciuri</name>
    <dbReference type="NCBI Taxonomy" id="686223"/>
    <lineage>
        <taxon>Bacteria</taxon>
        <taxon>Pseudomonadati</taxon>
        <taxon>Pseudomonadota</taxon>
        <taxon>Alphaproteobacteria</taxon>
        <taxon>Hyphomicrobiales</taxon>
        <taxon>Bartonellaceae</taxon>
        <taxon>Bartonella</taxon>
    </lineage>
</organism>
<protein>
    <submittedName>
        <fullName evidence="1">Uncharacterized protein</fullName>
    </submittedName>
</protein>
<dbReference type="RefSeq" id="WP_183229232.1">
    <property type="nucleotide sequence ID" value="NZ_JACHIM010000007.1"/>
</dbReference>
<name>A0A840NNI7_9HYPH</name>
<keyword evidence="2" id="KW-1185">Reference proteome</keyword>
<dbReference type="Proteomes" id="UP000561417">
    <property type="component" value="Unassembled WGS sequence"/>
</dbReference>
<evidence type="ECO:0000313" key="1">
    <source>
        <dbReference type="EMBL" id="MBB5074296.1"/>
    </source>
</evidence>
<dbReference type="AlphaFoldDB" id="A0A840NNI7"/>
<sequence length="57" mass="6517">MLYGLVSTSCFWFNEVWYECQLSFWVCGEHIIIGVYSYVQENKIERALGGEAASSVC</sequence>